<dbReference type="PRINTS" id="PR01217">
    <property type="entry name" value="PRICHEXTENSN"/>
</dbReference>
<keyword evidence="2" id="KW-0732">Signal</keyword>
<reference evidence="3" key="1">
    <citation type="submission" date="2012-12" db="EMBL/GenBank/DDBJ databases">
        <title>Identification and characterization of a phenylalanine ammonia-lyase gene family in Isatis indigotica Fort.</title>
        <authorList>
            <person name="Liu Q."/>
            <person name="Chen J."/>
            <person name="Zhou X."/>
            <person name="Di P."/>
            <person name="Xiao Y."/>
            <person name="Xuan H."/>
            <person name="Zhang L."/>
            <person name="Chen W."/>
        </authorList>
    </citation>
    <scope>NUCLEOTIDE SEQUENCE</scope>
    <source>
        <tissue evidence="3">Salivary gland</tissue>
    </source>
</reference>
<feature type="chain" id="PRO_5005517172" evidence="2">
    <location>
        <begin position="22"/>
        <end position="304"/>
    </location>
</feature>
<feature type="signal peptide" evidence="2">
    <location>
        <begin position="1"/>
        <end position="21"/>
    </location>
</feature>
<feature type="compositionally biased region" description="Basic and acidic residues" evidence="1">
    <location>
        <begin position="233"/>
        <end position="242"/>
    </location>
</feature>
<feature type="compositionally biased region" description="Low complexity" evidence="1">
    <location>
        <begin position="294"/>
        <end position="304"/>
    </location>
</feature>
<sequence length="304" mass="33851">MDTLRGTICILLCLMCTGVECRPKIRLSSRQEKDEGTRTITIDFYIDESVNVTEDKVKTYLQTVTWQARYDLRSYFLVDGINIQYQIIEMDKEPVLKAALKFDKKLPYEYMDGAIHALLSYFEDMSNPDINILLTGIALYNGHNIRKGLGYSKYQTLCQSVVPMLLAYAPHTPYSAGRMLAELVRDSVNPDNVPYVHDRRRNFTARMENYLSTCNKGGKYPDGDGPVTPPGEKPPETPDHTEGPLPPDTEEPPAEPPAPTPPAPKPPGPEPPAPEPPAESPSEPEEKPTPSPEPTTTTGVPDYC</sequence>
<organism evidence="3">
    <name type="scientific">Ixodes ricinus</name>
    <name type="common">Common tick</name>
    <name type="synonym">Acarus ricinus</name>
    <dbReference type="NCBI Taxonomy" id="34613"/>
    <lineage>
        <taxon>Eukaryota</taxon>
        <taxon>Metazoa</taxon>
        <taxon>Ecdysozoa</taxon>
        <taxon>Arthropoda</taxon>
        <taxon>Chelicerata</taxon>
        <taxon>Arachnida</taxon>
        <taxon>Acari</taxon>
        <taxon>Parasitiformes</taxon>
        <taxon>Ixodida</taxon>
        <taxon>Ixodoidea</taxon>
        <taxon>Ixodidae</taxon>
        <taxon>Ixodinae</taxon>
        <taxon>Ixodes</taxon>
    </lineage>
</organism>
<evidence type="ECO:0000313" key="3">
    <source>
        <dbReference type="EMBL" id="JAA69590.1"/>
    </source>
</evidence>
<accession>A0A0K8REM9</accession>
<feature type="compositionally biased region" description="Pro residues" evidence="1">
    <location>
        <begin position="254"/>
        <end position="279"/>
    </location>
</feature>
<name>A0A0K8REM9_IXORI</name>
<dbReference type="AlphaFoldDB" id="A0A0K8REM9"/>
<evidence type="ECO:0000256" key="2">
    <source>
        <dbReference type="SAM" id="SignalP"/>
    </source>
</evidence>
<proteinExistence type="evidence at transcript level"/>
<feature type="region of interest" description="Disordered" evidence="1">
    <location>
        <begin position="214"/>
        <end position="304"/>
    </location>
</feature>
<dbReference type="EMBL" id="GADI01004218">
    <property type="protein sequence ID" value="JAA69590.1"/>
    <property type="molecule type" value="mRNA"/>
</dbReference>
<evidence type="ECO:0000256" key="1">
    <source>
        <dbReference type="SAM" id="MobiDB-lite"/>
    </source>
</evidence>
<protein>
    <submittedName>
        <fullName evidence="3">Putative p32 protein</fullName>
    </submittedName>
</protein>